<name>A0ABM8PGY4_9HYPH</name>
<dbReference type="PROSITE" id="PS50886">
    <property type="entry name" value="TRBD"/>
    <property type="match status" value="1"/>
</dbReference>
<dbReference type="PRINTS" id="PR00811">
    <property type="entry name" value="BCTERIALGSPD"/>
</dbReference>
<dbReference type="PROSITE" id="PS50914">
    <property type="entry name" value="BON"/>
    <property type="match status" value="1"/>
</dbReference>
<keyword evidence="2" id="KW-0820">tRNA-binding</keyword>
<evidence type="ECO:0000313" key="6">
    <source>
        <dbReference type="EMBL" id="CAD7029582.1"/>
    </source>
</evidence>
<comment type="caution">
    <text evidence="6">The sequence shown here is derived from an EMBL/GenBank/DDBJ whole genome shotgun (WGS) entry which is preliminary data.</text>
</comment>
<keyword evidence="1 2" id="KW-0694">RNA-binding</keyword>
<dbReference type="InterPro" id="IPR007055">
    <property type="entry name" value="BON_dom"/>
</dbReference>
<dbReference type="InterPro" id="IPR002547">
    <property type="entry name" value="tRNA-bd_dom"/>
</dbReference>
<dbReference type="PANTHER" id="PTHR30332:SF17">
    <property type="entry name" value="TYPE IV PILIATION SYSTEM PROTEIN DR_0774-RELATED"/>
    <property type="match status" value="1"/>
</dbReference>
<dbReference type="EMBL" id="CABFWF030000008">
    <property type="protein sequence ID" value="CAD7029582.1"/>
    <property type="molecule type" value="Genomic_DNA"/>
</dbReference>
<reference evidence="6 7" key="1">
    <citation type="submission" date="2020-11" db="EMBL/GenBank/DDBJ databases">
        <authorList>
            <person name="Lassalle F."/>
        </authorList>
    </citation>
    <scope>NUCLEOTIDE SEQUENCE [LARGE SCALE GENOMIC DNA]</scope>
    <source>
        <strain evidence="6 7">JC140</strain>
    </source>
</reference>
<evidence type="ECO:0000259" key="4">
    <source>
        <dbReference type="PROSITE" id="PS50886"/>
    </source>
</evidence>
<evidence type="ECO:0000259" key="5">
    <source>
        <dbReference type="PROSITE" id="PS50914"/>
    </source>
</evidence>
<dbReference type="InterPro" id="IPR032789">
    <property type="entry name" value="T2SS-T3SS_pil_N"/>
</dbReference>
<evidence type="ECO:0000313" key="7">
    <source>
        <dbReference type="Proteomes" id="UP000606921"/>
    </source>
</evidence>
<dbReference type="Proteomes" id="UP000606921">
    <property type="component" value="Unassembled WGS sequence"/>
</dbReference>
<dbReference type="InterPro" id="IPR050810">
    <property type="entry name" value="Bact_Secretion_Sys_Channel"/>
</dbReference>
<feature type="domain" description="BON" evidence="5">
    <location>
        <begin position="122"/>
        <end position="193"/>
    </location>
</feature>
<dbReference type="InterPro" id="IPR001775">
    <property type="entry name" value="GspD/PilQ"/>
</dbReference>
<comment type="similarity">
    <text evidence="3">Belongs to the bacterial secretin family.</text>
</comment>
<sequence>MTIRERILRGSAAAGLALAMAVSGIPAPTGNGLLSAPQALAQDGSIVRISEVGAGARKRLKLGLNKALVVDLPADAHDILVADPSMADAVTRTSRRIYLFGKTVGQTNIFIFGRGGEEIVAIDLEIERDISGLEANLRRFLPDSSIKVEIISDNIVLSGTVRTPQDATQATKLATIFLKGGEATTRNQVATSESSGDGAVAIYAEGRQQSQVVNLLTIEGEDQVTLKVTVAEIRREVLKQLGFDNSFVRQPAGTSQGLDVFAIGAGSAGLSGTIAGTAGRMGIETALSALEQAKAIRTLAEPTLTAISGQSATFNSGGERLYATTNSDGDTVLNPYSYGISLGFTPTVLSSGRISLRIQTRVSEPVATNTGGVEFRKRDAETVLELPSGGSIALAGLIRDDVQQGMSGTPGVSKLPLFGALFREKTLERTETELVIIATPYLVRPVARNDLSRPDDNFNPASDVASVFLGHVNRIYGRKDEPPPSLPYEGNVGFIYK</sequence>
<dbReference type="Pfam" id="PF04972">
    <property type="entry name" value="BON"/>
    <property type="match status" value="1"/>
</dbReference>
<organism evidence="6 7">
    <name type="scientific">Pseudorhizobium endolithicum</name>
    <dbReference type="NCBI Taxonomy" id="1191678"/>
    <lineage>
        <taxon>Bacteria</taxon>
        <taxon>Pseudomonadati</taxon>
        <taxon>Pseudomonadota</taxon>
        <taxon>Alphaproteobacteria</taxon>
        <taxon>Hyphomicrobiales</taxon>
        <taxon>Rhizobiaceae</taxon>
        <taxon>Rhizobium/Agrobacterium group</taxon>
        <taxon>Pseudorhizobium</taxon>
    </lineage>
</organism>
<accession>A0ABM8PGY4</accession>
<dbReference type="Pfam" id="PF13629">
    <property type="entry name" value="T2SS-T3SS_pil_N"/>
    <property type="match status" value="1"/>
</dbReference>
<protein>
    <submittedName>
        <fullName evidence="6">Pilus assembly protein CpaC</fullName>
    </submittedName>
</protein>
<dbReference type="InterPro" id="IPR004846">
    <property type="entry name" value="T2SS/T3SS_dom"/>
</dbReference>
<dbReference type="PANTHER" id="PTHR30332">
    <property type="entry name" value="PROBABLE GENERAL SECRETION PATHWAY PROTEIN D"/>
    <property type="match status" value="1"/>
</dbReference>
<evidence type="ECO:0000256" key="2">
    <source>
        <dbReference type="PROSITE-ProRule" id="PRU00209"/>
    </source>
</evidence>
<evidence type="ECO:0000256" key="1">
    <source>
        <dbReference type="ARBA" id="ARBA00022884"/>
    </source>
</evidence>
<gene>
    <name evidence="6" type="ORF">REJC140_02720</name>
</gene>
<feature type="domain" description="TRNA-binding" evidence="4">
    <location>
        <begin position="1"/>
        <end position="48"/>
    </location>
</feature>
<evidence type="ECO:0000256" key="3">
    <source>
        <dbReference type="RuleBase" id="RU004003"/>
    </source>
</evidence>
<dbReference type="Pfam" id="PF00263">
    <property type="entry name" value="Secretin"/>
    <property type="match status" value="1"/>
</dbReference>
<keyword evidence="7" id="KW-1185">Reference proteome</keyword>
<proteinExistence type="inferred from homology"/>